<accession>A0ABW2UGM8</accession>
<reference evidence="3" key="1">
    <citation type="journal article" date="2019" name="Int. J. Syst. Evol. Microbiol.">
        <title>The Global Catalogue of Microorganisms (GCM) 10K type strain sequencing project: providing services to taxonomists for standard genome sequencing and annotation.</title>
        <authorList>
            <consortium name="The Broad Institute Genomics Platform"/>
            <consortium name="The Broad Institute Genome Sequencing Center for Infectious Disease"/>
            <person name="Wu L."/>
            <person name="Ma J."/>
        </authorList>
    </citation>
    <scope>NUCLEOTIDE SEQUENCE [LARGE SCALE GENOMIC DNA]</scope>
    <source>
        <strain evidence="3">JCM 19635</strain>
    </source>
</reference>
<dbReference type="Pfam" id="PF01807">
    <property type="entry name" value="Zn_ribbon_DnaG"/>
    <property type="match status" value="1"/>
</dbReference>
<dbReference type="Proteomes" id="UP001596513">
    <property type="component" value="Unassembled WGS sequence"/>
</dbReference>
<feature type="domain" description="Zinc finger CHC2-type" evidence="1">
    <location>
        <begin position="33"/>
        <end position="87"/>
    </location>
</feature>
<proteinExistence type="predicted"/>
<evidence type="ECO:0000313" key="3">
    <source>
        <dbReference type="Proteomes" id="UP001596513"/>
    </source>
</evidence>
<dbReference type="EMBL" id="JBHTEK010000007">
    <property type="protein sequence ID" value="MFC7671425.1"/>
    <property type="molecule type" value="Genomic_DNA"/>
</dbReference>
<protein>
    <submittedName>
        <fullName evidence="2">CHC2 zinc finger domain-containing protein</fullName>
    </submittedName>
</protein>
<comment type="caution">
    <text evidence="2">The sequence shown here is derived from an EMBL/GenBank/DDBJ whole genome shotgun (WGS) entry which is preliminary data.</text>
</comment>
<gene>
    <name evidence="2" type="ORF">ACFQT0_31465</name>
</gene>
<dbReference type="SUPFAM" id="SSF57783">
    <property type="entry name" value="Zinc beta-ribbon"/>
    <property type="match status" value="1"/>
</dbReference>
<dbReference type="RefSeq" id="WP_380207504.1">
    <property type="nucleotide sequence ID" value="NZ_JBHTEK010000007.1"/>
</dbReference>
<sequence length="225" mass="24736">MKKDHFSALKRFPIVQFLTKCNLVAVHGQGRELYYLSPLREERTASFAVNTRKNCWFDHGLGEGGNLLDLAMRLWGMSYADAAESLGQAVACPAAYDDADEQGRARNFVPLVAVPGAGRTVLRTGELRSGVLRAYLVSRGIAVEALQADGRVWSQLREVHYTQAGKYAADGRLRAYFAIGLVNESQGLEITARNFQSHLGTKDVTFIRGPAGPGRVRGHAGLFRR</sequence>
<dbReference type="InterPro" id="IPR036977">
    <property type="entry name" value="DNA_primase_Znf_CHC2"/>
</dbReference>
<dbReference type="Gene3D" id="3.90.580.10">
    <property type="entry name" value="Zinc finger, CHC2-type domain"/>
    <property type="match status" value="1"/>
</dbReference>
<keyword evidence="3" id="KW-1185">Reference proteome</keyword>
<name>A0ABW2UGM8_9BACT</name>
<dbReference type="InterPro" id="IPR002694">
    <property type="entry name" value="Znf_CHC2"/>
</dbReference>
<dbReference type="SMART" id="SM00400">
    <property type="entry name" value="ZnF_CHCC"/>
    <property type="match status" value="1"/>
</dbReference>
<evidence type="ECO:0000313" key="2">
    <source>
        <dbReference type="EMBL" id="MFC7671425.1"/>
    </source>
</evidence>
<evidence type="ECO:0000259" key="1">
    <source>
        <dbReference type="SMART" id="SM00400"/>
    </source>
</evidence>
<organism evidence="2 3">
    <name type="scientific">Hymenobacter humi</name>
    <dbReference type="NCBI Taxonomy" id="1411620"/>
    <lineage>
        <taxon>Bacteria</taxon>
        <taxon>Pseudomonadati</taxon>
        <taxon>Bacteroidota</taxon>
        <taxon>Cytophagia</taxon>
        <taxon>Cytophagales</taxon>
        <taxon>Hymenobacteraceae</taxon>
        <taxon>Hymenobacter</taxon>
    </lineage>
</organism>